<dbReference type="Gene3D" id="3.30.930.10">
    <property type="entry name" value="Bira Bifunctional Protein, Domain 2"/>
    <property type="match status" value="1"/>
</dbReference>
<dbReference type="EC" id="6.1.1.20" evidence="3"/>
<evidence type="ECO:0000256" key="4">
    <source>
        <dbReference type="ARBA" id="ARBA00022598"/>
    </source>
</evidence>
<dbReference type="PROSITE" id="PS50862">
    <property type="entry name" value="AA_TRNA_LIGASE_II"/>
    <property type="match status" value="1"/>
</dbReference>
<dbReference type="InterPro" id="IPR002319">
    <property type="entry name" value="Phenylalanyl-tRNA_Synthase"/>
</dbReference>
<dbReference type="PROSITE" id="PS51447">
    <property type="entry name" value="FDX_ACB"/>
    <property type="match status" value="1"/>
</dbReference>
<keyword evidence="9" id="KW-0496">Mitochondrion</keyword>
<protein>
    <recommendedName>
        <fullName evidence="3">phenylalanine--tRNA ligase</fullName>
        <ecNumber evidence="3">6.1.1.20</ecNumber>
    </recommendedName>
    <alternativeName>
        <fullName evidence="11">Phenylalanyl-tRNA synthetase</fullName>
    </alternativeName>
</protein>
<evidence type="ECO:0000256" key="7">
    <source>
        <dbReference type="ARBA" id="ARBA00022917"/>
    </source>
</evidence>
<proteinExistence type="inferred from homology"/>
<keyword evidence="7" id="KW-0648">Protein biosynthesis</keyword>
<dbReference type="GO" id="GO:0006432">
    <property type="term" value="P:phenylalanyl-tRNA aminoacylation"/>
    <property type="evidence" value="ECO:0007669"/>
    <property type="project" value="InterPro"/>
</dbReference>
<dbReference type="NCBIfam" id="TIGR00469">
    <property type="entry name" value="pheS_mito"/>
    <property type="match status" value="1"/>
</dbReference>
<keyword evidence="16" id="KW-1185">Reference proteome</keyword>
<keyword evidence="8" id="KW-0809">Transit peptide</keyword>
<evidence type="ECO:0000256" key="5">
    <source>
        <dbReference type="ARBA" id="ARBA00022741"/>
    </source>
</evidence>
<dbReference type="InParanoid" id="A0A024GJM9"/>
<evidence type="ECO:0000256" key="12">
    <source>
        <dbReference type="ARBA" id="ARBA00049255"/>
    </source>
</evidence>
<accession>A0A024GJM9</accession>
<dbReference type="SUPFAM" id="SSF54991">
    <property type="entry name" value="Anticodon-binding domain of PheRS"/>
    <property type="match status" value="1"/>
</dbReference>
<evidence type="ECO:0000259" key="13">
    <source>
        <dbReference type="PROSITE" id="PS50862"/>
    </source>
</evidence>
<dbReference type="GO" id="GO:0004826">
    <property type="term" value="F:phenylalanine-tRNA ligase activity"/>
    <property type="evidence" value="ECO:0007669"/>
    <property type="project" value="UniProtKB-EC"/>
</dbReference>
<dbReference type="SUPFAM" id="SSF55681">
    <property type="entry name" value="Class II aaRS and biotin synthetases"/>
    <property type="match status" value="1"/>
</dbReference>
<evidence type="ECO:0000256" key="6">
    <source>
        <dbReference type="ARBA" id="ARBA00022840"/>
    </source>
</evidence>
<dbReference type="GO" id="GO:0005524">
    <property type="term" value="F:ATP binding"/>
    <property type="evidence" value="ECO:0007669"/>
    <property type="project" value="UniProtKB-KW"/>
</dbReference>
<dbReference type="InterPro" id="IPR006195">
    <property type="entry name" value="aa-tRNA-synth_II"/>
</dbReference>
<evidence type="ECO:0000256" key="11">
    <source>
        <dbReference type="ARBA" id="ARBA00031194"/>
    </source>
</evidence>
<dbReference type="InterPro" id="IPR036690">
    <property type="entry name" value="Fdx_antiC-bd_sf"/>
</dbReference>
<dbReference type="AlphaFoldDB" id="A0A024GJM9"/>
<dbReference type="OrthoDB" id="4457at2759"/>
<dbReference type="GO" id="GO:0005759">
    <property type="term" value="C:mitochondrial matrix"/>
    <property type="evidence" value="ECO:0007669"/>
    <property type="project" value="UniProtKB-SubCell"/>
</dbReference>
<dbReference type="InterPro" id="IPR045864">
    <property type="entry name" value="aa-tRNA-synth_II/BPL/LPL"/>
</dbReference>
<reference evidence="15 16" key="1">
    <citation type="submission" date="2012-05" db="EMBL/GenBank/DDBJ databases">
        <title>Recombination and specialization in a pathogen metapopulation.</title>
        <authorList>
            <person name="Gardiner A."/>
            <person name="Kemen E."/>
            <person name="Schultz-Larsen T."/>
            <person name="MacLean D."/>
            <person name="Van Oosterhout C."/>
            <person name="Jones J.D.G."/>
        </authorList>
    </citation>
    <scope>NUCLEOTIDE SEQUENCE [LARGE SCALE GENOMIC DNA]</scope>
    <source>
        <strain evidence="15 16">Ac Nc2</strain>
    </source>
</reference>
<evidence type="ECO:0000259" key="14">
    <source>
        <dbReference type="PROSITE" id="PS51447"/>
    </source>
</evidence>
<feature type="domain" description="FDX-ACB" evidence="14">
    <location>
        <begin position="203"/>
        <end position="295"/>
    </location>
</feature>
<comment type="caution">
    <text evidence="15">The sequence shown here is derived from an EMBL/GenBank/DDBJ whole genome shotgun (WGS) entry which is preliminary data.</text>
</comment>
<comment type="subcellular location">
    <subcellularLocation>
        <location evidence="1">Mitochondrion matrix</location>
    </subcellularLocation>
</comment>
<evidence type="ECO:0000256" key="3">
    <source>
        <dbReference type="ARBA" id="ARBA00012814"/>
    </source>
</evidence>
<sequence length="295" mass="34777">MLIPKDHISRRSTDSYYLNADTVLRTHMSAHDIELIQRGDRAFLATGDVYRRDAIDACHYPVFHQMDAVRFDPNLVHKATREEKVDIVKNDLKQTLEGMIAALFGQVDTRWVDAYFPFTEPSYELEIYFEGQWLEVLGCGVLQQQIIRDAGMGEEVAWAFGLGLERLAMVLFKIPDIRLFWSQDERFLSQFREGTITNFKPYSQYPECYKDVSFWHETDTFHENDLFEIIRNIAGDLVEKVILVDEFCHPKTQRQSKCFRIMYRHMDRNLTNAEVDQVQKQVRDQLHVQLKLDLR</sequence>
<keyword evidence="4" id="KW-0436">Ligase</keyword>
<name>A0A024GJM9_9STRA</name>
<comment type="catalytic activity">
    <reaction evidence="12">
        <text>tRNA(Phe) + L-phenylalanine + ATP = L-phenylalanyl-tRNA(Phe) + AMP + diphosphate + H(+)</text>
        <dbReference type="Rhea" id="RHEA:19413"/>
        <dbReference type="Rhea" id="RHEA-COMP:9668"/>
        <dbReference type="Rhea" id="RHEA-COMP:9699"/>
        <dbReference type="ChEBI" id="CHEBI:15378"/>
        <dbReference type="ChEBI" id="CHEBI:30616"/>
        <dbReference type="ChEBI" id="CHEBI:33019"/>
        <dbReference type="ChEBI" id="CHEBI:58095"/>
        <dbReference type="ChEBI" id="CHEBI:78442"/>
        <dbReference type="ChEBI" id="CHEBI:78531"/>
        <dbReference type="ChEBI" id="CHEBI:456215"/>
        <dbReference type="EC" id="6.1.1.20"/>
    </reaction>
</comment>
<dbReference type="Pfam" id="PF01409">
    <property type="entry name" value="tRNA-synt_2d"/>
    <property type="match status" value="1"/>
</dbReference>
<keyword evidence="5" id="KW-0547">Nucleotide-binding</keyword>
<dbReference type="FunFam" id="3.30.70.380:FF:000002">
    <property type="entry name" value="phenylalanine--tRNA ligase, mitochondrial"/>
    <property type="match status" value="1"/>
</dbReference>
<evidence type="ECO:0000313" key="16">
    <source>
        <dbReference type="Proteomes" id="UP000053237"/>
    </source>
</evidence>
<dbReference type="PANTHER" id="PTHR11538:SF41">
    <property type="entry name" value="PHENYLALANINE--TRNA LIGASE, MITOCHONDRIAL"/>
    <property type="match status" value="1"/>
</dbReference>
<comment type="similarity">
    <text evidence="2">Belongs to the class-II aminoacyl-tRNA synthetase family.</text>
</comment>
<keyword evidence="6" id="KW-0067">ATP-binding</keyword>
<dbReference type="Proteomes" id="UP000053237">
    <property type="component" value="Unassembled WGS sequence"/>
</dbReference>
<dbReference type="EMBL" id="CAIX01000145">
    <property type="protein sequence ID" value="CCI46962.1"/>
    <property type="molecule type" value="Genomic_DNA"/>
</dbReference>
<evidence type="ECO:0000313" key="15">
    <source>
        <dbReference type="EMBL" id="CCI46962.1"/>
    </source>
</evidence>
<dbReference type="STRING" id="65357.A0A024GJM9"/>
<dbReference type="InterPro" id="IPR004530">
    <property type="entry name" value="Phe-tRNA-synth_IIc_mito"/>
</dbReference>
<evidence type="ECO:0000256" key="2">
    <source>
        <dbReference type="ARBA" id="ARBA00008226"/>
    </source>
</evidence>
<dbReference type="PANTHER" id="PTHR11538">
    <property type="entry name" value="PHENYLALANYL-TRNA SYNTHETASE"/>
    <property type="match status" value="1"/>
</dbReference>
<dbReference type="Pfam" id="PF03147">
    <property type="entry name" value="FDX-ACB"/>
    <property type="match status" value="1"/>
</dbReference>
<organism evidence="15 16">
    <name type="scientific">Albugo candida</name>
    <dbReference type="NCBI Taxonomy" id="65357"/>
    <lineage>
        <taxon>Eukaryota</taxon>
        <taxon>Sar</taxon>
        <taxon>Stramenopiles</taxon>
        <taxon>Oomycota</taxon>
        <taxon>Peronosporomycetes</taxon>
        <taxon>Albuginales</taxon>
        <taxon>Albuginaceae</taxon>
        <taxon>Albugo</taxon>
    </lineage>
</organism>
<keyword evidence="10" id="KW-0030">Aminoacyl-tRNA synthetase</keyword>
<feature type="domain" description="Aminoacyl-transfer RNA synthetases class-II family profile" evidence="13">
    <location>
        <begin position="47"/>
        <end position="201"/>
    </location>
</feature>
<evidence type="ECO:0000256" key="8">
    <source>
        <dbReference type="ARBA" id="ARBA00022946"/>
    </source>
</evidence>
<gene>
    <name evidence="15" type="ORF">BN9_079170</name>
</gene>
<evidence type="ECO:0000256" key="1">
    <source>
        <dbReference type="ARBA" id="ARBA00004305"/>
    </source>
</evidence>
<evidence type="ECO:0000256" key="9">
    <source>
        <dbReference type="ARBA" id="ARBA00023128"/>
    </source>
</evidence>
<dbReference type="Gene3D" id="3.30.70.380">
    <property type="entry name" value="Ferrodoxin-fold anticodon-binding domain"/>
    <property type="match status" value="1"/>
</dbReference>
<evidence type="ECO:0000256" key="10">
    <source>
        <dbReference type="ARBA" id="ARBA00023146"/>
    </source>
</evidence>
<dbReference type="InterPro" id="IPR005121">
    <property type="entry name" value="Fdx_antiC-bd"/>
</dbReference>
<dbReference type="FunCoup" id="A0A024GJM9">
    <property type="interactions" value="351"/>
</dbReference>
<dbReference type="GO" id="GO:0000049">
    <property type="term" value="F:tRNA binding"/>
    <property type="evidence" value="ECO:0007669"/>
    <property type="project" value="InterPro"/>
</dbReference>
<dbReference type="SMART" id="SM00896">
    <property type="entry name" value="FDX-ACB"/>
    <property type="match status" value="1"/>
</dbReference>